<keyword evidence="3" id="KW-1185">Reference proteome</keyword>
<dbReference type="AlphaFoldDB" id="A0A2Z3H2F1"/>
<dbReference type="EMBL" id="CP025958">
    <property type="protein sequence ID" value="AWM39031.1"/>
    <property type="molecule type" value="Genomic_DNA"/>
</dbReference>
<gene>
    <name evidence="2" type="ORF">C1280_19975</name>
</gene>
<feature type="region of interest" description="Disordered" evidence="1">
    <location>
        <begin position="1"/>
        <end position="30"/>
    </location>
</feature>
<feature type="compositionally biased region" description="Basic residues" evidence="1">
    <location>
        <begin position="1"/>
        <end position="12"/>
    </location>
</feature>
<evidence type="ECO:0000313" key="3">
    <source>
        <dbReference type="Proteomes" id="UP000245802"/>
    </source>
</evidence>
<evidence type="ECO:0000256" key="1">
    <source>
        <dbReference type="SAM" id="MobiDB-lite"/>
    </source>
</evidence>
<sequence>MAGKKPQRRKKAEPKVEGVLGVGLDGTDGHTRVTRTEEMVVVGGSAETHERMQETAIRFSENLEKRGKKIQEASVREVIDLLREAIEKSK</sequence>
<reference evidence="2 3" key="1">
    <citation type="submission" date="2018-01" db="EMBL/GenBank/DDBJ databases">
        <title>G. obscuriglobus.</title>
        <authorList>
            <person name="Franke J."/>
            <person name="Blomberg W."/>
            <person name="Selmecki A."/>
        </authorList>
    </citation>
    <scope>NUCLEOTIDE SEQUENCE [LARGE SCALE GENOMIC DNA]</scope>
    <source>
        <strain evidence="2 3">DSM 5831</strain>
    </source>
</reference>
<dbReference type="KEGG" id="gog:C1280_19975"/>
<dbReference type="RefSeq" id="WP_010048915.1">
    <property type="nucleotide sequence ID" value="NZ_CP025958.1"/>
</dbReference>
<organism evidence="2 3">
    <name type="scientific">Gemmata obscuriglobus</name>
    <dbReference type="NCBI Taxonomy" id="114"/>
    <lineage>
        <taxon>Bacteria</taxon>
        <taxon>Pseudomonadati</taxon>
        <taxon>Planctomycetota</taxon>
        <taxon>Planctomycetia</taxon>
        <taxon>Gemmatales</taxon>
        <taxon>Gemmataceae</taxon>
        <taxon>Gemmata</taxon>
    </lineage>
</organism>
<protein>
    <submittedName>
        <fullName evidence="2">Uncharacterized protein</fullName>
    </submittedName>
</protein>
<dbReference type="Proteomes" id="UP000245802">
    <property type="component" value="Chromosome"/>
</dbReference>
<accession>A0A2Z3H2F1</accession>
<proteinExistence type="predicted"/>
<dbReference type="OrthoDB" id="284178at2"/>
<evidence type="ECO:0000313" key="2">
    <source>
        <dbReference type="EMBL" id="AWM39031.1"/>
    </source>
</evidence>
<name>A0A2Z3H2F1_9BACT</name>